<dbReference type="STRING" id="307972.A0A2G8JUN9"/>
<name>A0A2G8JUN9_STIJA</name>
<keyword evidence="4" id="KW-1185">Reference proteome</keyword>
<organism evidence="3 4">
    <name type="scientific">Stichopus japonicus</name>
    <name type="common">Sea cucumber</name>
    <dbReference type="NCBI Taxonomy" id="307972"/>
    <lineage>
        <taxon>Eukaryota</taxon>
        <taxon>Metazoa</taxon>
        <taxon>Echinodermata</taxon>
        <taxon>Eleutherozoa</taxon>
        <taxon>Echinozoa</taxon>
        <taxon>Holothuroidea</taxon>
        <taxon>Aspidochirotacea</taxon>
        <taxon>Aspidochirotida</taxon>
        <taxon>Stichopodidae</taxon>
        <taxon>Apostichopus</taxon>
    </lineage>
</organism>
<feature type="compositionally biased region" description="Basic and acidic residues" evidence="2">
    <location>
        <begin position="73"/>
        <end position="89"/>
    </location>
</feature>
<dbReference type="EMBL" id="MRZV01001235">
    <property type="protein sequence ID" value="PIK39476.1"/>
    <property type="molecule type" value="Genomic_DNA"/>
</dbReference>
<evidence type="ECO:0000313" key="3">
    <source>
        <dbReference type="EMBL" id="PIK39476.1"/>
    </source>
</evidence>
<protein>
    <submittedName>
        <fullName evidence="3">Uncharacterized protein</fullName>
    </submittedName>
</protein>
<feature type="non-terminal residue" evidence="3">
    <location>
        <position position="563"/>
    </location>
</feature>
<dbReference type="OrthoDB" id="10070555at2759"/>
<evidence type="ECO:0000313" key="4">
    <source>
        <dbReference type="Proteomes" id="UP000230750"/>
    </source>
</evidence>
<dbReference type="AlphaFoldDB" id="A0A2G8JUN9"/>
<keyword evidence="1" id="KW-0175">Coiled coil</keyword>
<evidence type="ECO:0000256" key="2">
    <source>
        <dbReference type="SAM" id="MobiDB-lite"/>
    </source>
</evidence>
<proteinExistence type="predicted"/>
<reference evidence="3 4" key="1">
    <citation type="journal article" date="2017" name="PLoS Biol.">
        <title>The sea cucumber genome provides insights into morphological evolution and visceral regeneration.</title>
        <authorList>
            <person name="Zhang X."/>
            <person name="Sun L."/>
            <person name="Yuan J."/>
            <person name="Sun Y."/>
            <person name="Gao Y."/>
            <person name="Zhang L."/>
            <person name="Li S."/>
            <person name="Dai H."/>
            <person name="Hamel J.F."/>
            <person name="Liu C."/>
            <person name="Yu Y."/>
            <person name="Liu S."/>
            <person name="Lin W."/>
            <person name="Guo K."/>
            <person name="Jin S."/>
            <person name="Xu P."/>
            <person name="Storey K.B."/>
            <person name="Huan P."/>
            <person name="Zhang T."/>
            <person name="Zhou Y."/>
            <person name="Zhang J."/>
            <person name="Lin C."/>
            <person name="Li X."/>
            <person name="Xing L."/>
            <person name="Huo D."/>
            <person name="Sun M."/>
            <person name="Wang L."/>
            <person name="Mercier A."/>
            <person name="Li F."/>
            <person name="Yang H."/>
            <person name="Xiang J."/>
        </authorList>
    </citation>
    <scope>NUCLEOTIDE SEQUENCE [LARGE SCALE GENOMIC DNA]</scope>
    <source>
        <strain evidence="3">Shaxun</strain>
        <tissue evidence="3">Muscle</tissue>
    </source>
</reference>
<evidence type="ECO:0000256" key="1">
    <source>
        <dbReference type="SAM" id="Coils"/>
    </source>
</evidence>
<dbReference type="Proteomes" id="UP000230750">
    <property type="component" value="Unassembled WGS sequence"/>
</dbReference>
<feature type="region of interest" description="Disordered" evidence="2">
    <location>
        <begin position="1"/>
        <end position="21"/>
    </location>
</feature>
<feature type="coiled-coil region" evidence="1">
    <location>
        <begin position="253"/>
        <end position="341"/>
    </location>
</feature>
<comment type="caution">
    <text evidence="3">The sequence shown here is derived from an EMBL/GenBank/DDBJ whole genome shotgun (WGS) entry which is preliminary data.</text>
</comment>
<accession>A0A2G8JUN9</accession>
<feature type="region of interest" description="Disordered" evidence="2">
    <location>
        <begin position="69"/>
        <end position="113"/>
    </location>
</feature>
<gene>
    <name evidence="3" type="ORF">BSL78_23683</name>
</gene>
<sequence>MAAVSSRAGKASDSSNKMKSRYENLATIGSFEDEDGEEAKEYAAFLREQERKCGPDGFLDSSKYTHSFQVRGKVLESKSNKPKRNEDFTGRPTPTPPKQAKPATSNNIPKPERVETVVDLTANVKKDGKDFEKKLKLIEDHMWLHRQEERDLKRSEGDIMKSQQILKRTMRDYEIAINRKKMAEEKKILDNKQKEFFISNQFVHKKEDMTKDQIEKSVSKAQQVKDEDRKVFLTIGDMERKYRAKMSQIELRRAEVQKMSEQFEQSMKRKEEETSRLNQELAELALTISMEVKKKREQDHNVNKNTNDELEEKRKYEIEMEQSLENKLKKNQTKANQFENNKRLLSADVSKSRLQLGEKLREEGRHLLDTKNRLTDNSVTQRKLQETALNAKLDWTNKQIEHKLQAHDSRKQKQLRAVTQMKKTEHEESVAKWHERFSKKQYESQRRENEDAMKHATKAVTKQEEIEYNLSNRVRDAELSRKQREQSCKRLMNKLLEMRRTNAAKLKKEMVEMGQQEKALEQRVLREQSYLFKSHVSREEGYLSLQQHRMKMQEDRSLLNEVS</sequence>